<dbReference type="RefSeq" id="WP_062273475.1">
    <property type="nucleotide sequence ID" value="NZ_LSYU01000034.1"/>
</dbReference>
<proteinExistence type="predicted"/>
<dbReference type="PROSITE" id="PS51257">
    <property type="entry name" value="PROKAR_LIPOPROTEIN"/>
    <property type="match status" value="1"/>
</dbReference>
<organism evidence="1 2">
    <name type="scientific">Marichromatium gracile</name>
    <name type="common">Chromatium gracile</name>
    <dbReference type="NCBI Taxonomy" id="1048"/>
    <lineage>
        <taxon>Bacteria</taxon>
        <taxon>Pseudomonadati</taxon>
        <taxon>Pseudomonadota</taxon>
        <taxon>Gammaproteobacteria</taxon>
        <taxon>Chromatiales</taxon>
        <taxon>Chromatiaceae</taxon>
        <taxon>Marichromatium</taxon>
    </lineage>
</organism>
<name>A0ABR5VME6_MARGR</name>
<reference evidence="1 2" key="1">
    <citation type="submission" date="2016-02" db="EMBL/GenBank/DDBJ databases">
        <title>Genome sequence of Marichromatium gracile YL-28, a purple sulfur bacterium.</title>
        <authorList>
            <person name="Zhao C."/>
            <person name="Hong X."/>
            <person name="Chen S."/>
            <person name="Yang S."/>
        </authorList>
    </citation>
    <scope>NUCLEOTIDE SEQUENCE [LARGE SCALE GENOMIC DNA]</scope>
    <source>
        <strain evidence="1 2">YL28</strain>
    </source>
</reference>
<gene>
    <name evidence="1" type="ORF">AY586_10095</name>
</gene>
<dbReference type="EMBL" id="LSYU01000034">
    <property type="protein sequence ID" value="KXX65403.1"/>
    <property type="molecule type" value="Genomic_DNA"/>
</dbReference>
<protein>
    <recommendedName>
        <fullName evidence="3">Secreted protein</fullName>
    </recommendedName>
</protein>
<comment type="caution">
    <text evidence="1">The sequence shown here is derived from an EMBL/GenBank/DDBJ whole genome shotgun (WGS) entry which is preliminary data.</text>
</comment>
<accession>A0ABR5VME6</accession>
<evidence type="ECO:0000313" key="1">
    <source>
        <dbReference type="EMBL" id="KXX65403.1"/>
    </source>
</evidence>
<dbReference type="Gene3D" id="2.60.120.380">
    <property type="match status" value="1"/>
</dbReference>
<evidence type="ECO:0000313" key="2">
    <source>
        <dbReference type="Proteomes" id="UP000075766"/>
    </source>
</evidence>
<sequence>MRPIRHLTPLPLLALLVACTGMPTTTEDDLADTAIPRLLGPDETLVEVQANGAEPLRLEGRIEGYAGPAYAIRSAPGERLEITLESASDNVYFNVHDAADGSATAVFRGEFEGRTATLTATAPTVWLIRPFQPRASARRGERIDFSIRITRNG</sequence>
<evidence type="ECO:0008006" key="3">
    <source>
        <dbReference type="Google" id="ProtNLM"/>
    </source>
</evidence>
<dbReference type="Proteomes" id="UP000075766">
    <property type="component" value="Unassembled WGS sequence"/>
</dbReference>
<keyword evidence="2" id="KW-1185">Reference proteome</keyword>